<dbReference type="Gene3D" id="3.40.50.1000">
    <property type="entry name" value="HAD superfamily/HAD-like"/>
    <property type="match status" value="1"/>
</dbReference>
<dbReference type="SUPFAM" id="SSF56784">
    <property type="entry name" value="HAD-like"/>
    <property type="match status" value="1"/>
</dbReference>
<evidence type="ECO:0000256" key="1">
    <source>
        <dbReference type="SAM" id="Phobius"/>
    </source>
</evidence>
<reference evidence="2 3" key="1">
    <citation type="submission" date="2019-09" db="EMBL/GenBank/DDBJ databases">
        <title>Distinct polysaccharide growth profiles of human intestinal Prevotella copri isolates.</title>
        <authorList>
            <person name="Fehlner-Peach H."/>
            <person name="Magnabosco C."/>
            <person name="Raghavan V."/>
            <person name="Scher J.U."/>
            <person name="Tett A."/>
            <person name="Cox L.M."/>
            <person name="Gottsegen C."/>
            <person name="Watters A."/>
            <person name="Wiltshire- Gordon J.D."/>
            <person name="Segata N."/>
            <person name="Bonneau R."/>
            <person name="Littman D.R."/>
        </authorList>
    </citation>
    <scope>NUCLEOTIDE SEQUENCE [LARGE SCALE GENOMIC DNA]</scope>
    <source>
        <strain evidence="3">iAQ1173</strain>
    </source>
</reference>
<keyword evidence="1" id="KW-1133">Transmembrane helix</keyword>
<dbReference type="InterPro" id="IPR050582">
    <property type="entry name" value="HAD-like_SerB"/>
</dbReference>
<keyword evidence="1" id="KW-0472">Membrane</keyword>
<evidence type="ECO:0000313" key="2">
    <source>
        <dbReference type="EMBL" id="MQP11128.1"/>
    </source>
</evidence>
<proteinExistence type="predicted"/>
<dbReference type="InterPro" id="IPR036412">
    <property type="entry name" value="HAD-like_sf"/>
</dbReference>
<dbReference type="RefSeq" id="WP_158462930.1">
    <property type="nucleotide sequence ID" value="NZ_VZAD01000036.1"/>
</dbReference>
<dbReference type="EMBL" id="VZAD01000036">
    <property type="protein sequence ID" value="MQP11128.1"/>
    <property type="molecule type" value="Genomic_DNA"/>
</dbReference>
<accession>A0A6A7W9V3</accession>
<keyword evidence="3" id="KW-1185">Reference proteome</keyword>
<dbReference type="OrthoDB" id="9794212at2"/>
<keyword evidence="2" id="KW-0378">Hydrolase</keyword>
<organism evidence="2 3">
    <name type="scientific">Segatella copri</name>
    <dbReference type="NCBI Taxonomy" id="165179"/>
    <lineage>
        <taxon>Bacteria</taxon>
        <taxon>Pseudomonadati</taxon>
        <taxon>Bacteroidota</taxon>
        <taxon>Bacteroidia</taxon>
        <taxon>Bacteroidales</taxon>
        <taxon>Prevotellaceae</taxon>
        <taxon>Segatella</taxon>
    </lineage>
</organism>
<dbReference type="AlphaFoldDB" id="A0A6A7W9V3"/>
<dbReference type="PANTHER" id="PTHR43344">
    <property type="entry name" value="PHOSPHOSERINE PHOSPHATASE"/>
    <property type="match status" value="1"/>
</dbReference>
<gene>
    <name evidence="2" type="ORF">F7D20_03935</name>
</gene>
<dbReference type="InterPro" id="IPR023214">
    <property type="entry name" value="HAD_sf"/>
</dbReference>
<name>A0A6A7W9V3_9BACT</name>
<dbReference type="GO" id="GO:0016787">
    <property type="term" value="F:hydrolase activity"/>
    <property type="evidence" value="ECO:0007669"/>
    <property type="project" value="UniProtKB-KW"/>
</dbReference>
<comment type="caution">
    <text evidence="2">The sequence shown here is derived from an EMBL/GenBank/DDBJ whole genome shotgun (WGS) entry which is preliminary data.</text>
</comment>
<dbReference type="Pfam" id="PF12710">
    <property type="entry name" value="HAD"/>
    <property type="match status" value="1"/>
</dbReference>
<dbReference type="Proteomes" id="UP000384372">
    <property type="component" value="Unassembled WGS sequence"/>
</dbReference>
<sequence length="223" mass="25382">MEEKERIYCFDFDGTLTTKDTLLEIIRYKAGTWRLLWGFLLYSPILVLMKLHLYPNWKAKQLIFTHFFGGMSTRAFNLLCQDFAKERSNLLRPDMIALVGRAVEDKKKVFIVSASIDNWVRPFFATQGIGEVEVLGTKVEEKDGCLTGCFSTANCYGVEKVRRISKALSSKSDEEKPSGEAKKPALSFDRSRYHITAYGDSRGDKEMLAFADEGHLVNSHKSE</sequence>
<evidence type="ECO:0000313" key="3">
    <source>
        <dbReference type="Proteomes" id="UP000384372"/>
    </source>
</evidence>
<protein>
    <submittedName>
        <fullName evidence="2">Haloacid dehalogenase-like hydrolase</fullName>
    </submittedName>
</protein>
<feature type="transmembrane region" description="Helical" evidence="1">
    <location>
        <begin position="35"/>
        <end position="53"/>
    </location>
</feature>
<keyword evidence="1" id="KW-0812">Transmembrane</keyword>